<dbReference type="SUPFAM" id="SSF48452">
    <property type="entry name" value="TPR-like"/>
    <property type="match status" value="1"/>
</dbReference>
<protein>
    <submittedName>
        <fullName evidence="1">CH076-like protein</fullName>
    </submittedName>
</protein>
<feature type="non-terminal residue" evidence="1">
    <location>
        <position position="1"/>
    </location>
</feature>
<evidence type="ECO:0000313" key="1">
    <source>
        <dbReference type="EMBL" id="WAR23638.1"/>
    </source>
</evidence>
<dbReference type="PANTHER" id="PTHR31919">
    <property type="entry name" value="ZINC FINGERS AND HOMEOBOXES PROTEIN 1, ISOFORM 2"/>
    <property type="match status" value="1"/>
</dbReference>
<dbReference type="Proteomes" id="UP001164746">
    <property type="component" value="Chromosome 13"/>
</dbReference>
<dbReference type="Gene3D" id="1.25.40.10">
    <property type="entry name" value="Tetratricopeptide repeat domain"/>
    <property type="match status" value="1"/>
</dbReference>
<organism evidence="1 2">
    <name type="scientific">Mya arenaria</name>
    <name type="common">Soft-shell clam</name>
    <dbReference type="NCBI Taxonomy" id="6604"/>
    <lineage>
        <taxon>Eukaryota</taxon>
        <taxon>Metazoa</taxon>
        <taxon>Spiralia</taxon>
        <taxon>Lophotrochozoa</taxon>
        <taxon>Mollusca</taxon>
        <taxon>Bivalvia</taxon>
        <taxon>Autobranchia</taxon>
        <taxon>Heteroconchia</taxon>
        <taxon>Euheterodonta</taxon>
        <taxon>Imparidentia</taxon>
        <taxon>Neoheterodontei</taxon>
        <taxon>Myida</taxon>
        <taxon>Myoidea</taxon>
        <taxon>Myidae</taxon>
        <taxon>Mya</taxon>
    </lineage>
</organism>
<dbReference type="PANTHER" id="PTHR31919:SF1">
    <property type="entry name" value="ZINC FINGERS AND HOMEOBOXES PROTEIN 1, ISOFORM 2"/>
    <property type="match status" value="1"/>
</dbReference>
<reference evidence="1" key="1">
    <citation type="submission" date="2022-11" db="EMBL/GenBank/DDBJ databases">
        <title>Centuries of genome instability and evolution in soft-shell clam transmissible cancer (bioRxiv).</title>
        <authorList>
            <person name="Hart S.F.M."/>
            <person name="Yonemitsu M.A."/>
            <person name="Giersch R.M."/>
            <person name="Beal B.F."/>
            <person name="Arriagada G."/>
            <person name="Davis B.W."/>
            <person name="Ostrander E.A."/>
            <person name="Goff S.P."/>
            <person name="Metzger M.J."/>
        </authorList>
    </citation>
    <scope>NUCLEOTIDE SEQUENCE</scope>
    <source>
        <strain evidence="1">MELC-2E11</strain>
        <tissue evidence="1">Siphon/mantle</tissue>
    </source>
</reference>
<accession>A0ABY7FN46</accession>
<name>A0ABY7FN46_MYAAR</name>
<dbReference type="InterPro" id="IPR041404">
    <property type="entry name" value="DUF5588"/>
</dbReference>
<proteinExistence type="predicted"/>
<dbReference type="Pfam" id="PF17826">
    <property type="entry name" value="DUF5588"/>
    <property type="match status" value="1"/>
</dbReference>
<sequence>ARMELGLEFDDSDFAEKMKEKPELKSYNANICYQQWFLSEKAEQGKNDLATLNKFRADFYYMNGKFEEAVACYIASLENLSSQNKSMRREVQESLIRCYLQTGQLRQAEEGLEQLLEEKIQNLHLKDSVVEAAEQFVRNDLFEDDRLEETESKEQAFSDGAVTVFEFNQRWFLRAKNL</sequence>
<evidence type="ECO:0000313" key="2">
    <source>
        <dbReference type="Proteomes" id="UP001164746"/>
    </source>
</evidence>
<dbReference type="InterPro" id="IPR011990">
    <property type="entry name" value="TPR-like_helical_dom_sf"/>
</dbReference>
<dbReference type="EMBL" id="CP111024">
    <property type="protein sequence ID" value="WAR23638.1"/>
    <property type="molecule type" value="Genomic_DNA"/>
</dbReference>
<gene>
    <name evidence="1" type="ORF">MAR_037307</name>
</gene>
<keyword evidence="2" id="KW-1185">Reference proteome</keyword>